<dbReference type="EMBL" id="CP001618">
    <property type="protein sequence ID" value="ACQ78560.1"/>
    <property type="molecule type" value="Genomic_DNA"/>
</dbReference>
<evidence type="ECO:0000256" key="4">
    <source>
        <dbReference type="ARBA" id="ARBA00022679"/>
    </source>
</evidence>
<dbReference type="GO" id="GO:0005524">
    <property type="term" value="F:ATP binding"/>
    <property type="evidence" value="ECO:0007669"/>
    <property type="project" value="UniProtKB-KW"/>
</dbReference>
<name>C5BWA2_BEUC1</name>
<evidence type="ECO:0000256" key="7">
    <source>
        <dbReference type="ARBA" id="ARBA00022840"/>
    </source>
</evidence>
<keyword evidence="9" id="KW-1133">Transmembrane helix</keyword>
<keyword evidence="7" id="KW-0067">ATP-binding</keyword>
<reference evidence="11 12" key="1">
    <citation type="journal article" date="2009" name="Stand. Genomic Sci.">
        <title>Complete genome sequence of Beutenbergia cavernae type strain (HKI 0122).</title>
        <authorList>
            <person name="Land M."/>
            <person name="Pukall R."/>
            <person name="Abt B."/>
            <person name="Goker M."/>
            <person name="Rohde M."/>
            <person name="Glavina Del Rio T."/>
            <person name="Tice H."/>
            <person name="Copeland A."/>
            <person name="Cheng J.F."/>
            <person name="Lucas S."/>
            <person name="Chen F."/>
            <person name="Nolan M."/>
            <person name="Bruce D."/>
            <person name="Goodwin L."/>
            <person name="Pitluck S."/>
            <person name="Ivanova N."/>
            <person name="Mavromatis K."/>
            <person name="Ovchinnikova G."/>
            <person name="Pati A."/>
            <person name="Chen A."/>
            <person name="Palaniappan K."/>
            <person name="Hauser L."/>
            <person name="Chang Y.J."/>
            <person name="Jefferies C.C."/>
            <person name="Saunders E."/>
            <person name="Brettin T."/>
            <person name="Detter J.C."/>
            <person name="Han C."/>
            <person name="Chain P."/>
            <person name="Bristow J."/>
            <person name="Eisen J.A."/>
            <person name="Markowitz V."/>
            <person name="Hugenholtz P."/>
            <person name="Kyrpides N.C."/>
            <person name="Klenk H.P."/>
            <person name="Lapidus A."/>
        </authorList>
    </citation>
    <scope>NUCLEOTIDE SEQUENCE [LARGE SCALE GENOMIC DNA]</scope>
    <source>
        <strain evidence="12">ATCC BAA-8 / DSM 12333 / NBRC 16432</strain>
    </source>
</reference>
<gene>
    <name evidence="11" type="ordered locus">Bcav_0295</name>
</gene>
<keyword evidence="6 11" id="KW-0418">Kinase</keyword>
<dbReference type="SMART" id="SM00387">
    <property type="entry name" value="HATPase_c"/>
    <property type="match status" value="1"/>
</dbReference>
<dbReference type="InterPro" id="IPR050482">
    <property type="entry name" value="Sensor_HK_TwoCompSys"/>
</dbReference>
<evidence type="ECO:0000313" key="12">
    <source>
        <dbReference type="Proteomes" id="UP000007962"/>
    </source>
</evidence>
<dbReference type="GO" id="GO:0016020">
    <property type="term" value="C:membrane"/>
    <property type="evidence" value="ECO:0007669"/>
    <property type="project" value="InterPro"/>
</dbReference>
<evidence type="ECO:0000256" key="2">
    <source>
        <dbReference type="ARBA" id="ARBA00012438"/>
    </source>
</evidence>
<keyword evidence="5" id="KW-0547">Nucleotide-binding</keyword>
<dbReference type="Gene3D" id="3.30.565.10">
    <property type="entry name" value="Histidine kinase-like ATPase, C-terminal domain"/>
    <property type="match status" value="1"/>
</dbReference>
<feature type="transmembrane region" description="Helical" evidence="9">
    <location>
        <begin position="54"/>
        <end position="80"/>
    </location>
</feature>
<dbReference type="HOGENOM" id="CLU_000445_20_1_11"/>
<accession>C5BWA2</accession>
<dbReference type="GO" id="GO:0046983">
    <property type="term" value="F:protein dimerization activity"/>
    <property type="evidence" value="ECO:0007669"/>
    <property type="project" value="InterPro"/>
</dbReference>
<dbReference type="InterPro" id="IPR011712">
    <property type="entry name" value="Sig_transdc_His_kin_sub3_dim/P"/>
</dbReference>
<dbReference type="GO" id="GO:0000155">
    <property type="term" value="F:phosphorelay sensor kinase activity"/>
    <property type="evidence" value="ECO:0007669"/>
    <property type="project" value="InterPro"/>
</dbReference>
<evidence type="ECO:0000256" key="9">
    <source>
        <dbReference type="SAM" id="Phobius"/>
    </source>
</evidence>
<evidence type="ECO:0000256" key="3">
    <source>
        <dbReference type="ARBA" id="ARBA00022553"/>
    </source>
</evidence>
<dbReference type="PANTHER" id="PTHR24421">
    <property type="entry name" value="NITRATE/NITRITE SENSOR PROTEIN NARX-RELATED"/>
    <property type="match status" value="1"/>
</dbReference>
<evidence type="ECO:0000256" key="1">
    <source>
        <dbReference type="ARBA" id="ARBA00000085"/>
    </source>
</evidence>
<dbReference type="KEGG" id="bcv:Bcav_0295"/>
<evidence type="ECO:0000259" key="10">
    <source>
        <dbReference type="SMART" id="SM00387"/>
    </source>
</evidence>
<dbReference type="Pfam" id="PF02518">
    <property type="entry name" value="HATPase_c"/>
    <property type="match status" value="1"/>
</dbReference>
<dbReference type="AlphaFoldDB" id="C5BWA2"/>
<evidence type="ECO:0000256" key="6">
    <source>
        <dbReference type="ARBA" id="ARBA00022777"/>
    </source>
</evidence>
<dbReference type="eggNOG" id="COG4585">
    <property type="taxonomic scope" value="Bacteria"/>
</dbReference>
<dbReference type="InterPro" id="IPR003594">
    <property type="entry name" value="HATPase_dom"/>
</dbReference>
<keyword evidence="12" id="KW-1185">Reference proteome</keyword>
<keyword evidence="9" id="KW-0812">Transmembrane</keyword>
<keyword evidence="9" id="KW-0472">Membrane</keyword>
<dbReference type="Proteomes" id="UP000007962">
    <property type="component" value="Chromosome"/>
</dbReference>
<evidence type="ECO:0000256" key="8">
    <source>
        <dbReference type="ARBA" id="ARBA00023012"/>
    </source>
</evidence>
<proteinExistence type="predicted"/>
<dbReference type="PANTHER" id="PTHR24421:SF10">
    <property type="entry name" value="NITRATE_NITRITE SENSOR PROTEIN NARQ"/>
    <property type="match status" value="1"/>
</dbReference>
<feature type="transmembrane region" description="Helical" evidence="9">
    <location>
        <begin position="28"/>
        <end position="47"/>
    </location>
</feature>
<feature type="domain" description="Histidine kinase/HSP90-like ATPase" evidence="10">
    <location>
        <begin position="273"/>
        <end position="368"/>
    </location>
</feature>
<dbReference type="InterPro" id="IPR036890">
    <property type="entry name" value="HATPase_C_sf"/>
</dbReference>
<sequence length="389" mass="40400">MLSWAGVVVLTALTVAGAFDATGVLPLGGGLDVVVALAALALVPFLWTRRQLPVAYALAALAVLGPTATPASTVAVLAIARSRSVRTALPVAVVGFAAHAVQGLWRPIPLPYGWWLLCAAAVFAALLGWGAYWKARAELLLSLRERARRAERDQAERVERARHDERTRIAREMHDTLAHRLTLIAATAGALEYRPDAPPEQAAAAAARVRDAVSGALDDLRGILRLLRAGPDELRPAPGLADLGQLVAEARAAGGAVRYDDGGTLDGVEAPPALALAAYRVVQEGLTNARRHAPDAAVSVTIAREPDGMRVAVVDDGATAPAAGASDGSGTGLVGLAERVELLGGTLDVGPRPDGPGFAVVAWLPWGGWERASGSRSSTTTPSSEQRCD</sequence>
<comment type="catalytic activity">
    <reaction evidence="1">
        <text>ATP + protein L-histidine = ADP + protein N-phospho-L-histidine.</text>
        <dbReference type="EC" id="2.7.13.3"/>
    </reaction>
</comment>
<evidence type="ECO:0000256" key="5">
    <source>
        <dbReference type="ARBA" id="ARBA00022741"/>
    </source>
</evidence>
<dbReference type="CDD" id="cd16917">
    <property type="entry name" value="HATPase_UhpB-NarQ-NarX-like"/>
    <property type="match status" value="1"/>
</dbReference>
<dbReference type="Pfam" id="PF07730">
    <property type="entry name" value="HisKA_3"/>
    <property type="match status" value="1"/>
</dbReference>
<protein>
    <recommendedName>
        <fullName evidence="2">histidine kinase</fullName>
        <ecNumber evidence="2">2.7.13.3</ecNumber>
    </recommendedName>
</protein>
<organism evidence="11 12">
    <name type="scientific">Beutenbergia cavernae (strain ATCC BAA-8 / DSM 12333 / CCUG 43141 / JCM 11478 / NBRC 16432 / NCIMB 13614 / HKI 0122)</name>
    <dbReference type="NCBI Taxonomy" id="471853"/>
    <lineage>
        <taxon>Bacteria</taxon>
        <taxon>Bacillati</taxon>
        <taxon>Actinomycetota</taxon>
        <taxon>Actinomycetes</taxon>
        <taxon>Micrococcales</taxon>
        <taxon>Beutenbergiaceae</taxon>
        <taxon>Beutenbergia</taxon>
    </lineage>
</organism>
<feature type="transmembrane region" description="Helical" evidence="9">
    <location>
        <begin position="112"/>
        <end position="133"/>
    </location>
</feature>
<dbReference type="Gene3D" id="1.20.5.1930">
    <property type="match status" value="1"/>
</dbReference>
<dbReference type="EC" id="2.7.13.3" evidence="2"/>
<dbReference type="STRING" id="471853.Bcav_0295"/>
<keyword evidence="4" id="KW-0808">Transferase</keyword>
<dbReference type="SUPFAM" id="SSF55874">
    <property type="entry name" value="ATPase domain of HSP90 chaperone/DNA topoisomerase II/histidine kinase"/>
    <property type="match status" value="1"/>
</dbReference>
<evidence type="ECO:0000313" key="11">
    <source>
        <dbReference type="EMBL" id="ACQ78560.1"/>
    </source>
</evidence>
<keyword evidence="8" id="KW-0902">Two-component regulatory system</keyword>
<keyword evidence="3" id="KW-0597">Phosphoprotein</keyword>